<feature type="domain" description="DSBA-like thioredoxin" evidence="3">
    <location>
        <begin position="5"/>
        <end position="195"/>
    </location>
</feature>
<reference evidence="4 5" key="1">
    <citation type="submission" date="2020-10" db="EMBL/GenBank/DDBJ databases">
        <title>Complete genome sequence of a novel Pseudomonas fluorescens strain isolated from the flower of kumarahou (Pomaderris kumeraho).</title>
        <authorList>
            <person name="Summers M.C."/>
            <person name="Nowak V."/>
            <person name="Fairhurst M.J."/>
            <person name="Owen J.G."/>
            <person name="Gerth M.L."/>
            <person name="Patrick W.M."/>
        </authorList>
    </citation>
    <scope>NUCLEOTIDE SEQUENCE [LARGE SCALE GENOMIC DNA]</scope>
    <source>
        <strain evidence="4 5">KF1</strain>
    </source>
</reference>
<dbReference type="GO" id="GO:0004602">
    <property type="term" value="F:glutathione peroxidase activity"/>
    <property type="evidence" value="ECO:0007669"/>
    <property type="project" value="TreeGrafter"/>
</dbReference>
<proteinExistence type="inferred from homology"/>
<dbReference type="EMBL" id="CP063233">
    <property type="protein sequence ID" value="QOU07221.1"/>
    <property type="molecule type" value="Genomic_DNA"/>
</dbReference>
<comment type="catalytic activity">
    <reaction evidence="1">
        <text>2-hydroxychromene-2-carboxylate = (3E)-4-(2-hydroxyphenyl)-2-oxobut-3-enoate</text>
        <dbReference type="Rhea" id="RHEA:27401"/>
        <dbReference type="ChEBI" id="CHEBI:59350"/>
        <dbReference type="ChEBI" id="CHEBI:59353"/>
        <dbReference type="EC" id="5.99.1.4"/>
    </reaction>
</comment>
<comment type="similarity">
    <text evidence="1">Belongs to the GST superfamily. NadH family.</text>
</comment>
<keyword evidence="1 4" id="KW-0413">Isomerase</keyword>
<dbReference type="OrthoDB" id="5244108at2"/>
<evidence type="ECO:0000256" key="2">
    <source>
        <dbReference type="PIRSR" id="PIRSR006386-1"/>
    </source>
</evidence>
<organism evidence="4 5">
    <name type="scientific">Pseudomonas fluorescens</name>
    <dbReference type="NCBI Taxonomy" id="294"/>
    <lineage>
        <taxon>Bacteria</taxon>
        <taxon>Pseudomonadati</taxon>
        <taxon>Pseudomonadota</taxon>
        <taxon>Gammaproteobacteria</taxon>
        <taxon>Pseudomonadales</taxon>
        <taxon>Pseudomonadaceae</taxon>
        <taxon>Pseudomonas</taxon>
    </lineage>
</organism>
<dbReference type="GO" id="GO:1901170">
    <property type="term" value="P:naphthalene catabolic process"/>
    <property type="evidence" value="ECO:0007669"/>
    <property type="project" value="InterPro"/>
</dbReference>
<dbReference type="Gene3D" id="3.40.30.10">
    <property type="entry name" value="Glutaredoxin"/>
    <property type="match status" value="1"/>
</dbReference>
<dbReference type="InterPro" id="IPR051924">
    <property type="entry name" value="GST_Kappa/NadH"/>
</dbReference>
<feature type="active site" description="Nucleophile" evidence="2">
    <location>
        <position position="13"/>
    </location>
</feature>
<name>A0A1B3CQ52_PSEFL</name>
<dbReference type="InterPro" id="IPR001853">
    <property type="entry name" value="DSBA-like_thioredoxin_dom"/>
</dbReference>
<dbReference type="PANTHER" id="PTHR42943:SF2">
    <property type="entry name" value="GLUTATHIONE S-TRANSFERASE KAPPA 1"/>
    <property type="match status" value="1"/>
</dbReference>
<accession>A0A1B3CQ52</accession>
<dbReference type="GO" id="GO:0006749">
    <property type="term" value="P:glutathione metabolic process"/>
    <property type="evidence" value="ECO:0007669"/>
    <property type="project" value="TreeGrafter"/>
</dbReference>
<dbReference type="RefSeq" id="WP_024074411.1">
    <property type="nucleotide sequence ID" value="NZ_CP015637.1"/>
</dbReference>
<evidence type="ECO:0000256" key="1">
    <source>
        <dbReference type="PIRNR" id="PIRNR006386"/>
    </source>
</evidence>
<dbReference type="InterPro" id="IPR036249">
    <property type="entry name" value="Thioredoxin-like_sf"/>
</dbReference>
<evidence type="ECO:0000313" key="5">
    <source>
        <dbReference type="Proteomes" id="UP000593833"/>
    </source>
</evidence>
<protein>
    <recommendedName>
        <fullName evidence="1">2-hydroxychromene-2-carboxylate isomerase</fullName>
        <ecNumber evidence="1">5.99.1.4</ecNumber>
    </recommendedName>
</protein>
<dbReference type="InterPro" id="IPR044087">
    <property type="entry name" value="NahD-like"/>
</dbReference>
<dbReference type="GO" id="GO:0004364">
    <property type="term" value="F:glutathione transferase activity"/>
    <property type="evidence" value="ECO:0007669"/>
    <property type="project" value="TreeGrafter"/>
</dbReference>
<dbReference type="CDD" id="cd03022">
    <property type="entry name" value="DsbA_HCCA_Iso"/>
    <property type="match status" value="1"/>
</dbReference>
<dbReference type="Proteomes" id="UP000593833">
    <property type="component" value="Chromosome"/>
</dbReference>
<dbReference type="PANTHER" id="PTHR42943">
    <property type="entry name" value="GLUTATHIONE S-TRANSFERASE KAPPA"/>
    <property type="match status" value="1"/>
</dbReference>
<sequence length="204" mass="22656">MNKPLEFFFDLGSPATYLAYTQLPALCAETGALLVYRPILLGGVFKATGNASPITVPAKGRYLLDDLARYARRYKVVLKFSPHFPINTLVLMRAVTGMQMHQPERFQAFIDCLFHALWVEGRHLGDPAVVATVLTEQGFDPEQILALSNDEVVKAALKDNTERAVQRGVFGAPSLFVGDQLFFGQDRLEFVREALGNISIVDRP</sequence>
<dbReference type="SUPFAM" id="SSF52833">
    <property type="entry name" value="Thioredoxin-like"/>
    <property type="match status" value="1"/>
</dbReference>
<dbReference type="Pfam" id="PF01323">
    <property type="entry name" value="DSBA"/>
    <property type="match status" value="1"/>
</dbReference>
<evidence type="ECO:0000259" key="3">
    <source>
        <dbReference type="Pfam" id="PF01323"/>
    </source>
</evidence>
<gene>
    <name evidence="4" type="ORF">IM720_10990</name>
</gene>
<dbReference type="AlphaFoldDB" id="A0A1B3CQ52"/>
<dbReference type="EC" id="5.99.1.4" evidence="1"/>
<dbReference type="GO" id="GO:0018845">
    <property type="term" value="F:2-hydroxychromene-2-carboxylate isomerase activity"/>
    <property type="evidence" value="ECO:0007669"/>
    <property type="project" value="UniProtKB-UniRule"/>
</dbReference>
<dbReference type="InterPro" id="IPR014440">
    <property type="entry name" value="HCCAis_GSTk"/>
</dbReference>
<dbReference type="PIRSF" id="PIRSF006386">
    <property type="entry name" value="HCCAis_GSTk"/>
    <property type="match status" value="1"/>
</dbReference>
<evidence type="ECO:0000313" key="4">
    <source>
        <dbReference type="EMBL" id="QOU07221.1"/>
    </source>
</evidence>